<dbReference type="EMBL" id="SZYD01000002">
    <property type="protein sequence ID" value="KAD7117678.1"/>
    <property type="molecule type" value="Genomic_DNA"/>
</dbReference>
<dbReference type="GO" id="GO:0045910">
    <property type="term" value="P:negative regulation of DNA recombination"/>
    <property type="evidence" value="ECO:0007669"/>
    <property type="project" value="TreeGrafter"/>
</dbReference>
<dbReference type="PROSITE" id="PS51504">
    <property type="entry name" value="H15"/>
    <property type="match status" value="1"/>
</dbReference>
<feature type="compositionally biased region" description="Basic and acidic residues" evidence="7">
    <location>
        <begin position="105"/>
        <end position="116"/>
    </location>
</feature>
<dbReference type="GO" id="GO:0000786">
    <property type="term" value="C:nucleosome"/>
    <property type="evidence" value="ECO:0007669"/>
    <property type="project" value="InterPro"/>
</dbReference>
<comment type="similarity">
    <text evidence="6">Belongs to the histone H1/H5 family.</text>
</comment>
<keyword evidence="3 6" id="KW-0158">Chromosome</keyword>
<name>A0A5N6PY05_9ASTR</name>
<dbReference type="PANTHER" id="PTHR11467">
    <property type="entry name" value="HISTONE H1"/>
    <property type="match status" value="1"/>
</dbReference>
<evidence type="ECO:0000256" key="7">
    <source>
        <dbReference type="SAM" id="MobiDB-lite"/>
    </source>
</evidence>
<organism evidence="9 10">
    <name type="scientific">Mikania micrantha</name>
    <name type="common">bitter vine</name>
    <dbReference type="NCBI Taxonomy" id="192012"/>
    <lineage>
        <taxon>Eukaryota</taxon>
        <taxon>Viridiplantae</taxon>
        <taxon>Streptophyta</taxon>
        <taxon>Embryophyta</taxon>
        <taxon>Tracheophyta</taxon>
        <taxon>Spermatophyta</taxon>
        <taxon>Magnoliopsida</taxon>
        <taxon>eudicotyledons</taxon>
        <taxon>Gunneridae</taxon>
        <taxon>Pentapetalae</taxon>
        <taxon>asterids</taxon>
        <taxon>campanulids</taxon>
        <taxon>Asterales</taxon>
        <taxon>Asteraceae</taxon>
        <taxon>Asteroideae</taxon>
        <taxon>Heliantheae alliance</taxon>
        <taxon>Eupatorieae</taxon>
        <taxon>Mikania</taxon>
    </lineage>
</organism>
<dbReference type="Pfam" id="PF00538">
    <property type="entry name" value="Linker_histone"/>
    <property type="match status" value="1"/>
</dbReference>
<dbReference type="SUPFAM" id="SSF46785">
    <property type="entry name" value="Winged helix' DNA-binding domain"/>
    <property type="match status" value="1"/>
</dbReference>
<dbReference type="Gene3D" id="1.10.10.10">
    <property type="entry name" value="Winged helix-like DNA-binding domain superfamily/Winged helix DNA-binding domain"/>
    <property type="match status" value="1"/>
</dbReference>
<dbReference type="Proteomes" id="UP000326396">
    <property type="component" value="Linkage Group LG10"/>
</dbReference>
<evidence type="ECO:0000256" key="5">
    <source>
        <dbReference type="ARBA" id="ARBA00023242"/>
    </source>
</evidence>
<dbReference type="GO" id="GO:0031492">
    <property type="term" value="F:nucleosomal DNA binding"/>
    <property type="evidence" value="ECO:0007669"/>
    <property type="project" value="TreeGrafter"/>
</dbReference>
<feature type="region of interest" description="Disordered" evidence="7">
    <location>
        <begin position="185"/>
        <end position="289"/>
    </location>
</feature>
<reference evidence="9 10" key="1">
    <citation type="submission" date="2019-05" db="EMBL/GenBank/DDBJ databases">
        <title>Mikania micrantha, genome provides insights into the molecular mechanism of rapid growth.</title>
        <authorList>
            <person name="Liu B."/>
        </authorList>
    </citation>
    <scope>NUCLEOTIDE SEQUENCE [LARGE SCALE GENOMIC DNA]</scope>
    <source>
        <strain evidence="9">NLD-2019</strain>
        <tissue evidence="9">Leaf</tissue>
    </source>
</reference>
<comment type="subcellular location">
    <subcellularLocation>
        <location evidence="2">Chromosome</location>
    </subcellularLocation>
    <subcellularLocation>
        <location evidence="1 6">Nucleus</location>
    </subcellularLocation>
</comment>
<feature type="region of interest" description="Disordered" evidence="7">
    <location>
        <begin position="1"/>
        <end position="24"/>
    </location>
</feature>
<accession>A0A5N6PY05</accession>
<dbReference type="InterPro" id="IPR036388">
    <property type="entry name" value="WH-like_DNA-bd_sf"/>
</dbReference>
<evidence type="ECO:0000256" key="3">
    <source>
        <dbReference type="ARBA" id="ARBA00022454"/>
    </source>
</evidence>
<dbReference type="CDD" id="cd00073">
    <property type="entry name" value="H15"/>
    <property type="match status" value="1"/>
</dbReference>
<dbReference type="PANTHER" id="PTHR11467:SF36">
    <property type="entry name" value="HISTONE 24-RELATED"/>
    <property type="match status" value="1"/>
</dbReference>
<dbReference type="GO" id="GO:0005634">
    <property type="term" value="C:nucleus"/>
    <property type="evidence" value="ECO:0007669"/>
    <property type="project" value="UniProtKB-SubCell"/>
</dbReference>
<keyword evidence="10" id="KW-1185">Reference proteome</keyword>
<dbReference type="GO" id="GO:0003690">
    <property type="term" value="F:double-stranded DNA binding"/>
    <property type="evidence" value="ECO:0007669"/>
    <property type="project" value="TreeGrafter"/>
</dbReference>
<dbReference type="OrthoDB" id="1110759at2759"/>
<evidence type="ECO:0000256" key="4">
    <source>
        <dbReference type="ARBA" id="ARBA00023125"/>
    </source>
</evidence>
<evidence type="ECO:0000313" key="10">
    <source>
        <dbReference type="Proteomes" id="UP000326396"/>
    </source>
</evidence>
<feature type="domain" description="H15" evidence="8">
    <location>
        <begin position="126"/>
        <end position="196"/>
    </location>
</feature>
<feature type="region of interest" description="Disordered" evidence="7">
    <location>
        <begin position="97"/>
        <end position="127"/>
    </location>
</feature>
<dbReference type="AlphaFoldDB" id="A0A5N6PY05"/>
<feature type="compositionally biased region" description="Low complexity" evidence="7">
    <location>
        <begin position="223"/>
        <end position="239"/>
    </location>
</feature>
<dbReference type="SMART" id="SM00526">
    <property type="entry name" value="H15"/>
    <property type="match status" value="1"/>
</dbReference>
<evidence type="ECO:0000313" key="9">
    <source>
        <dbReference type="EMBL" id="KAD7117678.1"/>
    </source>
</evidence>
<dbReference type="InterPro" id="IPR036390">
    <property type="entry name" value="WH_DNA-bd_sf"/>
</dbReference>
<evidence type="ECO:0000256" key="2">
    <source>
        <dbReference type="ARBA" id="ARBA00004286"/>
    </source>
</evidence>
<gene>
    <name evidence="9" type="ORF">E3N88_04946</name>
</gene>
<evidence type="ECO:0000256" key="6">
    <source>
        <dbReference type="RuleBase" id="RU003894"/>
    </source>
</evidence>
<dbReference type="InterPro" id="IPR005819">
    <property type="entry name" value="H1/H5"/>
</dbReference>
<feature type="compositionally biased region" description="Basic residues" evidence="7">
    <location>
        <begin position="240"/>
        <end position="289"/>
    </location>
</feature>
<feature type="compositionally biased region" description="Basic and acidic residues" evidence="7">
    <location>
        <begin position="11"/>
        <end position="24"/>
    </location>
</feature>
<evidence type="ECO:0000256" key="1">
    <source>
        <dbReference type="ARBA" id="ARBA00004123"/>
    </source>
</evidence>
<dbReference type="PRINTS" id="PR00624">
    <property type="entry name" value="HISTONEH5"/>
</dbReference>
<dbReference type="InterPro" id="IPR005818">
    <property type="entry name" value="Histone_H1/H5_H15"/>
</dbReference>
<dbReference type="GO" id="GO:0030261">
    <property type="term" value="P:chromosome condensation"/>
    <property type="evidence" value="ECO:0007669"/>
    <property type="project" value="TreeGrafter"/>
</dbReference>
<keyword evidence="4 6" id="KW-0238">DNA-binding</keyword>
<protein>
    <recommendedName>
        <fullName evidence="8">H15 domain-containing protein</fullName>
    </recommendedName>
</protein>
<keyword evidence="5 6" id="KW-0539">Nucleus</keyword>
<dbReference type="GO" id="GO:0030527">
    <property type="term" value="F:structural constituent of chromatin"/>
    <property type="evidence" value="ECO:0007669"/>
    <property type="project" value="InterPro"/>
</dbReference>
<evidence type="ECO:0000259" key="8">
    <source>
        <dbReference type="PROSITE" id="PS51504"/>
    </source>
</evidence>
<sequence length="289" mass="31508">MSSRRSTSTRFNHERDGSSHRWDARFWGDDDGLKRLNKASIWYCYRGPHRNSALPLDVQSTAAPQRILGRIRLKTKSNSYVMTSTGESKNLNVAGEKPMKAAKKPATEKKSKVPKEKKPKAAKTASHPPYFQMIKEALLALKEKGGSSPYAIGKFMEEKHKAVLPENFRKMLAVQLKNSAAKGKLTKVKASYKLSDSGKKEKAPAAAAGKKKPAEKQTKPKKPAAAPSARATATAGGSKKVAKGLKKTVKSPAKKKVVAKKVKKMTPAKAKQPKSIKSPAAKRVRKLAA</sequence>
<comment type="caution">
    <text evidence="9">The sequence shown here is derived from an EMBL/GenBank/DDBJ whole genome shotgun (WGS) entry which is preliminary data.</text>
</comment>
<dbReference type="GO" id="GO:0006334">
    <property type="term" value="P:nucleosome assembly"/>
    <property type="evidence" value="ECO:0007669"/>
    <property type="project" value="InterPro"/>
</dbReference>
<feature type="compositionally biased region" description="Polar residues" evidence="7">
    <location>
        <begin position="1"/>
        <end position="10"/>
    </location>
</feature>
<proteinExistence type="inferred from homology"/>